<evidence type="ECO:0000313" key="2">
    <source>
        <dbReference type="Proteomes" id="UP000478052"/>
    </source>
</evidence>
<accession>A0A6G0XKW0</accession>
<keyword evidence="2" id="KW-1185">Reference proteome</keyword>
<proteinExistence type="predicted"/>
<sequence>MVIKERIILFATDDNLKILTEAKTWYCDGNFNLSPKYFLQLYVIRVQKNDSYVTAVYYFLECKTMSIYEEMFELILTKCAEYELFPDPTYLNVDFEKAVISAAQTIFLVQI</sequence>
<comment type="caution">
    <text evidence="1">The sequence shown here is derived from an EMBL/GenBank/DDBJ whole genome shotgun (WGS) entry which is preliminary data.</text>
</comment>
<reference evidence="1 2" key="1">
    <citation type="submission" date="2019-08" db="EMBL/GenBank/DDBJ databases">
        <title>Whole genome of Aphis craccivora.</title>
        <authorList>
            <person name="Voronova N.V."/>
            <person name="Shulinski R.S."/>
            <person name="Bandarenka Y.V."/>
            <person name="Zhorov D.G."/>
            <person name="Warner D."/>
        </authorList>
    </citation>
    <scope>NUCLEOTIDE SEQUENCE [LARGE SCALE GENOMIC DNA]</scope>
    <source>
        <strain evidence="1">180601</strain>
        <tissue evidence="1">Whole Body</tissue>
    </source>
</reference>
<organism evidence="1 2">
    <name type="scientific">Aphis craccivora</name>
    <name type="common">Cowpea aphid</name>
    <dbReference type="NCBI Taxonomy" id="307492"/>
    <lineage>
        <taxon>Eukaryota</taxon>
        <taxon>Metazoa</taxon>
        <taxon>Ecdysozoa</taxon>
        <taxon>Arthropoda</taxon>
        <taxon>Hexapoda</taxon>
        <taxon>Insecta</taxon>
        <taxon>Pterygota</taxon>
        <taxon>Neoptera</taxon>
        <taxon>Paraneoptera</taxon>
        <taxon>Hemiptera</taxon>
        <taxon>Sternorrhyncha</taxon>
        <taxon>Aphidomorpha</taxon>
        <taxon>Aphidoidea</taxon>
        <taxon>Aphididae</taxon>
        <taxon>Aphidini</taxon>
        <taxon>Aphis</taxon>
        <taxon>Aphis</taxon>
    </lineage>
</organism>
<gene>
    <name evidence="1" type="ORF">FWK35_00022923</name>
</gene>
<dbReference type="EMBL" id="VUJU01007751">
    <property type="protein sequence ID" value="KAF0740957.1"/>
    <property type="molecule type" value="Genomic_DNA"/>
</dbReference>
<dbReference type="AlphaFoldDB" id="A0A6G0XKW0"/>
<dbReference type="Proteomes" id="UP000478052">
    <property type="component" value="Unassembled WGS sequence"/>
</dbReference>
<name>A0A6G0XKW0_APHCR</name>
<protein>
    <submittedName>
        <fullName evidence="1">Uncharacterized protein</fullName>
    </submittedName>
</protein>
<evidence type="ECO:0000313" key="1">
    <source>
        <dbReference type="EMBL" id="KAF0740957.1"/>
    </source>
</evidence>
<dbReference type="OrthoDB" id="6783708at2759"/>